<dbReference type="Pfam" id="PF03777">
    <property type="entry name" value="ChpA-C"/>
    <property type="match status" value="3"/>
</dbReference>
<feature type="transmembrane region" description="Helical" evidence="5">
    <location>
        <begin position="694"/>
        <end position="712"/>
    </location>
</feature>
<gene>
    <name evidence="7" type="ORF">GQ466_13490</name>
</gene>
<dbReference type="OrthoDB" id="3544424at2"/>
<dbReference type="PANTHER" id="PTHR39227">
    <property type="entry name" value="ADIPOGENESIS REGULATORY FACTOR"/>
    <property type="match status" value="1"/>
</dbReference>
<feature type="domain" description="Chaplin" evidence="6">
    <location>
        <begin position="137"/>
        <end position="177"/>
    </location>
</feature>
<keyword evidence="1" id="KW-0134">Cell wall</keyword>
<comment type="caution">
    <text evidence="7">The sequence shown here is derived from an EMBL/GenBank/DDBJ whole genome shotgun (WGS) entry which is preliminary data.</text>
</comment>
<proteinExistence type="predicted"/>
<sequence length="718" mass="70052">MRSWVSGTARATFITAGFVALGVTVLPNAALADTTSGEHGVLSGNQLNAPISAPINIGGNGVNSVSGSQGGSTVQNKGGQHTSGRHGVGSGNQVNAPVSVPVDVCGNGAAVLGNALTGCEGGSKVANGGGGQQTSGHKGVLSGNQANAPISAPVDICGNGAGVLGDALTGCEGGAKVGNGNGGNGGYNGYGARAANGHEKLPADPSGLLGGVTGTVGNLPVVGSGDAQKLVGNVTEPATRLVGGLTAHNGGIVPAGARTADLPPSGLPIVGDVTGQLPVQPGAVLGQLPVQPGDVTGKLPVQPGDVARKLPVQPGQVIGQLPVQPGNVVGALPVKPGDVTGKLPVQPGDVAGKLPVKTGRVAAANARTALPSGLPVQLPAPVSDVTAKLPVQLGDVTSKLPVNVGDVTAKLPVQPGDVTGKLPVNVGDVTAKLPVNLGGVAAQRTATGLPSGLPVQLPAPVSDVTAKLPVQLGDVTSKLPVNVGDVTAKLPVQPGDITGKLPVNVGDVTAKLPVNLGGVATQRTATTLPSGLPVQLPAPVGDVTGKLPVQPGDLTGNLPVQPGDLTGKLPVQPGNVTGKLPVQPKNVLGKLPVSTDGVTKTLPLGRVHATDLKTVESLPLVGRPAGETVRTVATTPLVDGVTVGGTLGDKLPTGGVVGGERSRVPAKHEVSLPADALKTVSADTPTGGANRNSMLVLVAAAFTAAAGLAGMARGLRRR</sequence>
<dbReference type="GO" id="GO:0007155">
    <property type="term" value="P:cell adhesion"/>
    <property type="evidence" value="ECO:0007669"/>
    <property type="project" value="UniProtKB-KW"/>
</dbReference>
<keyword evidence="3" id="KW-0034">Amyloid</keyword>
<evidence type="ECO:0000256" key="3">
    <source>
        <dbReference type="ARBA" id="ARBA00023087"/>
    </source>
</evidence>
<dbReference type="Proteomes" id="UP000431901">
    <property type="component" value="Unassembled WGS sequence"/>
</dbReference>
<keyword evidence="1" id="KW-0964">Secreted</keyword>
<keyword evidence="5" id="KW-1133">Transmembrane helix</keyword>
<name>A0A6I4W8F5_9ACTN</name>
<evidence type="ECO:0000313" key="8">
    <source>
        <dbReference type="Proteomes" id="UP000431901"/>
    </source>
</evidence>
<organism evidence="7 8">
    <name type="scientific">Actinomadura rayongensis</name>
    <dbReference type="NCBI Taxonomy" id="1429076"/>
    <lineage>
        <taxon>Bacteria</taxon>
        <taxon>Bacillati</taxon>
        <taxon>Actinomycetota</taxon>
        <taxon>Actinomycetes</taxon>
        <taxon>Streptosporangiales</taxon>
        <taxon>Thermomonosporaceae</taxon>
        <taxon>Actinomadura</taxon>
    </lineage>
</organism>
<feature type="compositionally biased region" description="Low complexity" evidence="4">
    <location>
        <begin position="62"/>
        <end position="76"/>
    </location>
</feature>
<dbReference type="EMBL" id="WUTW01000002">
    <property type="protein sequence ID" value="MXQ65050.1"/>
    <property type="molecule type" value="Genomic_DNA"/>
</dbReference>
<dbReference type="PROSITE" id="PS51884">
    <property type="entry name" value="CHAPLIN"/>
    <property type="match status" value="2"/>
</dbReference>
<reference evidence="7 8" key="1">
    <citation type="submission" date="2019-12" db="EMBL/GenBank/DDBJ databases">
        <title>Nocardia macrotermitis sp. nov. and Nocardia aurantia sp. nov., isolated from the gut of the fungus growing-termite Macrotermes natalensis.</title>
        <authorList>
            <person name="Christine B."/>
            <person name="Rene B."/>
        </authorList>
    </citation>
    <scope>NUCLEOTIDE SEQUENCE [LARGE SCALE GENOMIC DNA]</scope>
    <source>
        <strain evidence="7 8">DSM 102126</strain>
    </source>
</reference>
<keyword evidence="2" id="KW-0130">Cell adhesion</keyword>
<keyword evidence="5" id="KW-0812">Transmembrane</keyword>
<evidence type="ECO:0000256" key="4">
    <source>
        <dbReference type="SAM" id="MobiDB-lite"/>
    </source>
</evidence>
<dbReference type="AlphaFoldDB" id="A0A6I4W8F5"/>
<feature type="domain" description="Chaplin" evidence="6">
    <location>
        <begin position="85"/>
        <end position="125"/>
    </location>
</feature>
<feature type="region of interest" description="Disordered" evidence="4">
    <location>
        <begin position="60"/>
        <end position="94"/>
    </location>
</feature>
<dbReference type="InterPro" id="IPR005528">
    <property type="entry name" value="ChpA-H"/>
</dbReference>
<accession>A0A6I4W8F5</accession>
<evidence type="ECO:0000256" key="2">
    <source>
        <dbReference type="ARBA" id="ARBA00022889"/>
    </source>
</evidence>
<evidence type="ECO:0000256" key="5">
    <source>
        <dbReference type="SAM" id="Phobius"/>
    </source>
</evidence>
<protein>
    <submittedName>
        <fullName evidence="7">DUF320 domain-containing protein</fullName>
    </submittedName>
</protein>
<evidence type="ECO:0000256" key="1">
    <source>
        <dbReference type="ARBA" id="ARBA00022512"/>
    </source>
</evidence>
<dbReference type="RefSeq" id="WP_161103196.1">
    <property type="nucleotide sequence ID" value="NZ_JBHLYI010000001.1"/>
</dbReference>
<evidence type="ECO:0000259" key="6">
    <source>
        <dbReference type="PROSITE" id="PS51884"/>
    </source>
</evidence>
<keyword evidence="5" id="KW-0472">Membrane</keyword>
<evidence type="ECO:0000313" key="7">
    <source>
        <dbReference type="EMBL" id="MXQ65050.1"/>
    </source>
</evidence>
<keyword evidence="8" id="KW-1185">Reference proteome</keyword>
<dbReference type="InterPro" id="IPR034450">
    <property type="entry name" value="ADIRF"/>
</dbReference>
<dbReference type="PANTHER" id="PTHR39227:SF1">
    <property type="entry name" value="ADIPOGENESIS REGULATORY FACTOR"/>
    <property type="match status" value="1"/>
</dbReference>